<proteinExistence type="predicted"/>
<evidence type="ECO:0000313" key="3">
    <source>
        <dbReference type="Proteomes" id="UP000324897"/>
    </source>
</evidence>
<dbReference type="AlphaFoldDB" id="A0A5J9TYH8"/>
<dbReference type="EMBL" id="RWGY01000031">
    <property type="protein sequence ID" value="TVU16315.1"/>
    <property type="molecule type" value="Genomic_DNA"/>
</dbReference>
<keyword evidence="1" id="KW-1133">Transmembrane helix</keyword>
<dbReference type="OrthoDB" id="715421at2759"/>
<accession>A0A5J9TYH8</accession>
<dbReference type="Proteomes" id="UP000324897">
    <property type="component" value="Unassembled WGS sequence"/>
</dbReference>
<feature type="transmembrane region" description="Helical" evidence="1">
    <location>
        <begin position="258"/>
        <end position="276"/>
    </location>
</feature>
<protein>
    <submittedName>
        <fullName evidence="2">Uncharacterized protein</fullName>
    </submittedName>
</protein>
<keyword evidence="3" id="KW-1185">Reference proteome</keyword>
<name>A0A5J9TYH8_9POAL</name>
<evidence type="ECO:0000256" key="1">
    <source>
        <dbReference type="SAM" id="Phobius"/>
    </source>
</evidence>
<organism evidence="2 3">
    <name type="scientific">Eragrostis curvula</name>
    <name type="common">weeping love grass</name>
    <dbReference type="NCBI Taxonomy" id="38414"/>
    <lineage>
        <taxon>Eukaryota</taxon>
        <taxon>Viridiplantae</taxon>
        <taxon>Streptophyta</taxon>
        <taxon>Embryophyta</taxon>
        <taxon>Tracheophyta</taxon>
        <taxon>Spermatophyta</taxon>
        <taxon>Magnoliopsida</taxon>
        <taxon>Liliopsida</taxon>
        <taxon>Poales</taxon>
        <taxon>Poaceae</taxon>
        <taxon>PACMAD clade</taxon>
        <taxon>Chloridoideae</taxon>
        <taxon>Eragrostideae</taxon>
        <taxon>Eragrostidinae</taxon>
        <taxon>Eragrostis</taxon>
    </lineage>
</organism>
<evidence type="ECO:0000313" key="2">
    <source>
        <dbReference type="EMBL" id="TVU16315.1"/>
    </source>
</evidence>
<comment type="caution">
    <text evidence="2">The sequence shown here is derived from an EMBL/GenBank/DDBJ whole genome shotgun (WGS) entry which is preliminary data.</text>
</comment>
<reference evidence="2 3" key="1">
    <citation type="journal article" date="2019" name="Sci. Rep.">
        <title>A high-quality genome of Eragrostis curvula grass provides insights into Poaceae evolution and supports new strategies to enhance forage quality.</title>
        <authorList>
            <person name="Carballo J."/>
            <person name="Santos B.A.C.M."/>
            <person name="Zappacosta D."/>
            <person name="Garbus I."/>
            <person name="Selva J.P."/>
            <person name="Gallo C.A."/>
            <person name="Diaz A."/>
            <person name="Albertini E."/>
            <person name="Caccamo M."/>
            <person name="Echenique V."/>
        </authorList>
    </citation>
    <scope>NUCLEOTIDE SEQUENCE [LARGE SCALE GENOMIC DNA]</scope>
    <source>
        <strain evidence="3">cv. Victoria</strain>
        <tissue evidence="2">Leaf</tissue>
    </source>
</reference>
<keyword evidence="1" id="KW-0472">Membrane</keyword>
<dbReference type="Gramene" id="TVU16315">
    <property type="protein sequence ID" value="TVU16315"/>
    <property type="gene ID" value="EJB05_39872"/>
</dbReference>
<sequence length="290" mass="29789">MATHAQAMSSLSYHVALSGAMPFAVAGVGTRRAGSLSLAAPAGGLVSVKGGRLAVVASAAAAPAGAGGDDGNCKDVVALAMPKVFSNTGAGTRRCGMSLCLASPGGPPSSKRGQLAVVAAAGAAQGPIDDVPSPSDPKALATSFRMELELFKMEPRPVQFDGPLELLDLAAMTAQNGVRLLEFLLAHKTIDENAYKDVLVGGKAFVTVEGQRADGYLRSDALIDATQSILLAGKIFFPNASFAACKVSRSGDDFDKKAYFATLLMAFLMYYTAVAGEANDTYGFKMTGLP</sequence>
<gene>
    <name evidence="2" type="ORF">EJB05_39872</name>
</gene>
<keyword evidence="1" id="KW-0812">Transmembrane</keyword>